<dbReference type="GeneID" id="94827554"/>
<sequence>MDFWHTPVPDVQTSTIKSLNLPPSITNSIPKEYWNYTIAYLPPIYKTKLCYGLSAGYRTKLVLIYQLLEDPEIDLNYKGPTSKTSIPEELIRHEMNLHLIKEQLLKRTEISTEIKNKCNSIKPGFFPNSLNLTTNNRNNRTLRNVNASARYNRVKEDLLNFYFKHRTFVDGIMNRFEISPLHVDRFGDTFHV</sequence>
<protein>
    <submittedName>
        <fullName evidence="1">Uncharacterized protein</fullName>
    </submittedName>
</protein>
<organism evidence="1 2">
    <name type="scientific">Tritrichomonas foetus</name>
    <dbReference type="NCBI Taxonomy" id="1144522"/>
    <lineage>
        <taxon>Eukaryota</taxon>
        <taxon>Metamonada</taxon>
        <taxon>Parabasalia</taxon>
        <taxon>Tritrichomonadida</taxon>
        <taxon>Tritrichomonadidae</taxon>
        <taxon>Tritrichomonas</taxon>
    </lineage>
</organism>
<evidence type="ECO:0000313" key="2">
    <source>
        <dbReference type="Proteomes" id="UP000179807"/>
    </source>
</evidence>
<gene>
    <name evidence="1" type="ORF">TRFO_06034</name>
</gene>
<name>A0A1J4K0U6_9EUKA</name>
<dbReference type="VEuPathDB" id="TrichDB:TRFO_06034"/>
<dbReference type="AlphaFoldDB" id="A0A1J4K0U6"/>
<keyword evidence="2" id="KW-1185">Reference proteome</keyword>
<dbReference type="EMBL" id="MLAK01000771">
    <property type="protein sequence ID" value="OHT05049.1"/>
    <property type="molecule type" value="Genomic_DNA"/>
</dbReference>
<proteinExistence type="predicted"/>
<reference evidence="1" key="1">
    <citation type="submission" date="2016-10" db="EMBL/GenBank/DDBJ databases">
        <authorList>
            <person name="Benchimol M."/>
            <person name="Almeida L.G."/>
            <person name="Vasconcelos A.T."/>
            <person name="Perreira-Neves A."/>
            <person name="Rosa I.A."/>
            <person name="Tasca T."/>
            <person name="Bogo M.R."/>
            <person name="de Souza W."/>
        </authorList>
    </citation>
    <scope>NUCLEOTIDE SEQUENCE [LARGE SCALE GENOMIC DNA]</scope>
    <source>
        <strain evidence="1">K</strain>
    </source>
</reference>
<accession>A0A1J4K0U6</accession>
<dbReference type="RefSeq" id="XP_068358185.1">
    <property type="nucleotide sequence ID" value="XM_068492850.1"/>
</dbReference>
<dbReference type="Proteomes" id="UP000179807">
    <property type="component" value="Unassembled WGS sequence"/>
</dbReference>
<comment type="caution">
    <text evidence="1">The sequence shown here is derived from an EMBL/GenBank/DDBJ whole genome shotgun (WGS) entry which is preliminary data.</text>
</comment>
<evidence type="ECO:0000313" key="1">
    <source>
        <dbReference type="EMBL" id="OHT05049.1"/>
    </source>
</evidence>